<name>F8MFN0_NEUT8</name>
<gene>
    <name evidence="1" type="ORF">NEUTE1DRAFT_136320</name>
</gene>
<dbReference type="AlphaFoldDB" id="F8MFN0"/>
<accession>F8MFN0</accession>
<reference evidence="2" key="1">
    <citation type="journal article" date="2011" name="Genetics">
        <title>Massive changes in genome architecture accompany the transition to self-fertility in the filamentous fungus Neurospora tetrasperma.</title>
        <authorList>
            <person name="Ellison C.E."/>
            <person name="Stajich J.E."/>
            <person name="Jacobson D.J."/>
            <person name="Natvig D.O."/>
            <person name="Lapidus A."/>
            <person name="Foster B."/>
            <person name="Aerts A."/>
            <person name="Riley R."/>
            <person name="Lindquist E.A."/>
            <person name="Grigoriev I.V."/>
            <person name="Taylor J.W."/>
        </authorList>
    </citation>
    <scope>NUCLEOTIDE SEQUENCE [LARGE SCALE GENOMIC DNA]</scope>
    <source>
        <strain evidence="2">FGSC 2508 / P0657</strain>
    </source>
</reference>
<dbReference type="GeneID" id="20825942"/>
<proteinExistence type="predicted"/>
<keyword evidence="2" id="KW-1185">Reference proteome</keyword>
<dbReference type="VEuPathDB" id="FungiDB:NEUTE1DRAFT_136320"/>
<dbReference type="RefSeq" id="XP_009849510.1">
    <property type="nucleotide sequence ID" value="XM_009851208.1"/>
</dbReference>
<dbReference type="HOGENOM" id="CLU_1277934_0_0_1"/>
<dbReference type="OrthoDB" id="4585270at2759"/>
<organism evidence="1 2">
    <name type="scientific">Neurospora tetrasperma (strain FGSC 2508 / ATCC MYA-4615 / P0657)</name>
    <dbReference type="NCBI Taxonomy" id="510951"/>
    <lineage>
        <taxon>Eukaryota</taxon>
        <taxon>Fungi</taxon>
        <taxon>Dikarya</taxon>
        <taxon>Ascomycota</taxon>
        <taxon>Pezizomycotina</taxon>
        <taxon>Sordariomycetes</taxon>
        <taxon>Sordariomycetidae</taxon>
        <taxon>Sordariales</taxon>
        <taxon>Sordariaceae</taxon>
        <taxon>Neurospora</taxon>
    </lineage>
</organism>
<dbReference type="EMBL" id="GL891303">
    <property type="protein sequence ID" value="EGO59256.1"/>
    <property type="molecule type" value="Genomic_DNA"/>
</dbReference>
<dbReference type="KEGG" id="nte:NEUTE1DRAFT136320"/>
<evidence type="ECO:0000313" key="1">
    <source>
        <dbReference type="EMBL" id="EGO59256.1"/>
    </source>
</evidence>
<sequence length="193" mass="22006">MSAPTRSPSLYQILPKMGLRWNYHHGRNILRPERRDVVGVAVLQVLVERVHPNMRMTSSPAKQEVERLLVDIVDTSTRLVRNNTAMLDPVDFMAGIGMTGVGEDGFDIWDWEDESFLEQARVGTELGELLNPRIFQALFMAIIEARQRFRSFAAEHLRAEIPHRCCPLAAAVDRFLEAAVFWDVTSMPIQFSI</sequence>
<evidence type="ECO:0000313" key="2">
    <source>
        <dbReference type="Proteomes" id="UP000008065"/>
    </source>
</evidence>
<dbReference type="Proteomes" id="UP000008065">
    <property type="component" value="Unassembled WGS sequence"/>
</dbReference>
<protein>
    <submittedName>
        <fullName evidence="1">Uncharacterized protein</fullName>
    </submittedName>
</protein>